<comment type="similarity">
    <text evidence="7">Belongs to the TonB-dependent receptor family.</text>
</comment>
<dbReference type="Pfam" id="PF13715">
    <property type="entry name" value="CarbopepD_reg_2"/>
    <property type="match status" value="1"/>
</dbReference>
<dbReference type="RefSeq" id="WP_072400500.1">
    <property type="nucleotide sequence ID" value="NZ_FPKV01000001.1"/>
</dbReference>
<dbReference type="SUPFAM" id="SSF56935">
    <property type="entry name" value="Porins"/>
    <property type="match status" value="1"/>
</dbReference>
<evidence type="ECO:0000256" key="7">
    <source>
        <dbReference type="PROSITE-ProRule" id="PRU01360"/>
    </source>
</evidence>
<dbReference type="Gene3D" id="2.170.130.10">
    <property type="entry name" value="TonB-dependent receptor, plug domain"/>
    <property type="match status" value="1"/>
</dbReference>
<keyword evidence="6 7" id="KW-0998">Cell outer membrane</keyword>
<dbReference type="InterPro" id="IPR036942">
    <property type="entry name" value="Beta-barrel_TonB_sf"/>
</dbReference>
<dbReference type="EMBL" id="FPKV01000001">
    <property type="protein sequence ID" value="SFZ90320.1"/>
    <property type="molecule type" value="Genomic_DNA"/>
</dbReference>
<evidence type="ECO:0000256" key="1">
    <source>
        <dbReference type="ARBA" id="ARBA00004571"/>
    </source>
</evidence>
<evidence type="ECO:0000256" key="3">
    <source>
        <dbReference type="ARBA" id="ARBA00022452"/>
    </source>
</evidence>
<dbReference type="GO" id="GO:0009279">
    <property type="term" value="C:cell outer membrane"/>
    <property type="evidence" value="ECO:0007669"/>
    <property type="project" value="UniProtKB-SubCell"/>
</dbReference>
<protein>
    <submittedName>
        <fullName evidence="9">TonB-linked outer membrane protein, SusC/RagA family</fullName>
    </submittedName>
</protein>
<evidence type="ECO:0000256" key="6">
    <source>
        <dbReference type="ARBA" id="ARBA00023237"/>
    </source>
</evidence>
<dbReference type="PROSITE" id="PS52016">
    <property type="entry name" value="TONB_DEPENDENT_REC_3"/>
    <property type="match status" value="1"/>
</dbReference>
<sequence length="1063" mass="117042">MKKKTTLSLLVFFTTAFSLLFSQSIIVSGKVMDASSIPLPGVNIQVKETSNGTSTDFDGNYKISAKEGDILIFSFLGFKSQEVAITGPSLNVNLEIDAGTLDEVVVTAFGIKRNEKELGYSATMVKAEDVNTAGKSNAISSLQGQVAGLKISKTSGSVGSGFDITIRGLSSMNPSVSSQPLIVVDGVAISNDAFVPSLTGSSENAWVLSSEKYSATSKSNDLNPDDIESYNILKGAAATALYGIRAANGAIIITTKKGKEGKPSINISSSISTSQVKQTPDLQYVFREGRYGRPYRLYTPESDDGYTLTGVGSGNGPYSWGVRYTDDSFEYDGTTVDLTNDRAYNPFEDTFKTGIDKNINFNISGASDKFNYYASVSDTKEEGIIPGTDYGKTTLRVNSGYQATNTFRINTSLTYSKSDSRKPTGGDKSIMSALGYWTPAYPISDYLNSDGSRRNPYPGFIDNPLYNADFSSLTEDSNRWIASGNFIWTPKEWISINYSAQIDNYSSVFSRFVAPDLDEGSGENGFIVNQTINFTGLESNFLINFTHNFTKDIHTSLLLGNQISDRQSESNRQYGENLLFPRVNHISNTQGGFAVSNDIVTLREIGVFGELKVDLYNKLFLTFTGRNDWLSTLPLKNNSVFYPSASLAYDVHSLFSKENTVFSFGKIRIAYAEAGNGTGFGLSGRPYFSPASGFPWNGVGGYELDDRSSDDNLLPERTKGWELGTDLRFLNNRFRIDYAYFKNKVTDAIFPVNTPPTSGFTSLLRNAGTYTTDGHELLLSGDIIRTKNFTYTINYTYSTNDGEVTDLPDDVPYIDFLTPDPDPTGARLYLQPKEGDRIGAIYGYLSNRTESGELILDSDGLPTTNFDDKVIVGNSIEDFTMGFGNTIKWKGFNLNFLFEWKKGGDKYSWTSYINNRMGSSAYTLQFRENDTYVFDGVMEDPNNAGSYIPNTQEVDTSPTSSALYNLFNSTTYWRRNAEVLLQDASWIKLRNIGLSYTLDGDFFSKHIDNITISASANNILIWTPFDGYDPEGSDYSAGSNINGFTGRSIPLAESYSFGVSFKF</sequence>
<accession>A0A1K2IDE7</accession>
<keyword evidence="10" id="KW-1185">Reference proteome</keyword>
<gene>
    <name evidence="9" type="ORF">SAMN05428642_101866</name>
</gene>
<keyword evidence="2 7" id="KW-0813">Transport</keyword>
<reference evidence="9 10" key="1">
    <citation type="submission" date="2016-10" db="EMBL/GenBank/DDBJ databases">
        <authorList>
            <person name="de Groot N.N."/>
        </authorList>
    </citation>
    <scope>NUCLEOTIDE SEQUENCE [LARGE SCALE GENOMIC DNA]</scope>
    <source>
        <strain evidence="9 10">DSM 18180</strain>
    </source>
</reference>
<evidence type="ECO:0000313" key="9">
    <source>
        <dbReference type="EMBL" id="SFZ90320.1"/>
    </source>
</evidence>
<name>A0A1K2IDE7_9FLAO</name>
<dbReference type="InterPro" id="IPR008969">
    <property type="entry name" value="CarboxyPept-like_regulatory"/>
</dbReference>
<dbReference type="Proteomes" id="UP000182544">
    <property type="component" value="Unassembled WGS sequence"/>
</dbReference>
<dbReference type="STRING" id="369401.SAMN05428642_101866"/>
<dbReference type="Gene3D" id="2.60.40.1120">
    <property type="entry name" value="Carboxypeptidase-like, regulatory domain"/>
    <property type="match status" value="1"/>
</dbReference>
<dbReference type="InterPro" id="IPR039426">
    <property type="entry name" value="TonB-dep_rcpt-like"/>
</dbReference>
<dbReference type="OrthoDB" id="9768177at2"/>
<evidence type="ECO:0000259" key="8">
    <source>
        <dbReference type="Pfam" id="PF07715"/>
    </source>
</evidence>
<evidence type="ECO:0000256" key="5">
    <source>
        <dbReference type="ARBA" id="ARBA00023136"/>
    </source>
</evidence>
<organism evidence="9 10">
    <name type="scientific">Flaviramulus basaltis</name>
    <dbReference type="NCBI Taxonomy" id="369401"/>
    <lineage>
        <taxon>Bacteria</taxon>
        <taxon>Pseudomonadati</taxon>
        <taxon>Bacteroidota</taxon>
        <taxon>Flavobacteriia</taxon>
        <taxon>Flavobacteriales</taxon>
        <taxon>Flavobacteriaceae</taxon>
        <taxon>Flaviramulus</taxon>
    </lineage>
</organism>
<dbReference type="NCBIfam" id="TIGR04057">
    <property type="entry name" value="SusC_RagA_signa"/>
    <property type="match status" value="1"/>
</dbReference>
<comment type="subcellular location">
    <subcellularLocation>
        <location evidence="1 7">Cell outer membrane</location>
        <topology evidence="1 7">Multi-pass membrane protein</topology>
    </subcellularLocation>
</comment>
<keyword evidence="4 7" id="KW-0812">Transmembrane</keyword>
<dbReference type="NCBIfam" id="TIGR04056">
    <property type="entry name" value="OMP_RagA_SusC"/>
    <property type="match status" value="1"/>
</dbReference>
<evidence type="ECO:0000256" key="2">
    <source>
        <dbReference type="ARBA" id="ARBA00022448"/>
    </source>
</evidence>
<keyword evidence="5 7" id="KW-0472">Membrane</keyword>
<evidence type="ECO:0000256" key="4">
    <source>
        <dbReference type="ARBA" id="ARBA00022692"/>
    </source>
</evidence>
<dbReference type="InterPro" id="IPR037066">
    <property type="entry name" value="Plug_dom_sf"/>
</dbReference>
<keyword evidence="3 7" id="KW-1134">Transmembrane beta strand</keyword>
<dbReference type="InterPro" id="IPR023997">
    <property type="entry name" value="TonB-dep_OMP_SusC/RagA_CS"/>
</dbReference>
<proteinExistence type="inferred from homology"/>
<dbReference type="Pfam" id="PF07715">
    <property type="entry name" value="Plug"/>
    <property type="match status" value="1"/>
</dbReference>
<feature type="domain" description="TonB-dependent receptor plug" evidence="8">
    <location>
        <begin position="116"/>
        <end position="250"/>
    </location>
</feature>
<dbReference type="InterPro" id="IPR023996">
    <property type="entry name" value="TonB-dep_OMP_SusC/RagA"/>
</dbReference>
<evidence type="ECO:0000313" key="10">
    <source>
        <dbReference type="Proteomes" id="UP000182544"/>
    </source>
</evidence>
<dbReference type="AlphaFoldDB" id="A0A1K2IDE7"/>
<dbReference type="SUPFAM" id="SSF49464">
    <property type="entry name" value="Carboxypeptidase regulatory domain-like"/>
    <property type="match status" value="1"/>
</dbReference>
<dbReference type="InterPro" id="IPR012910">
    <property type="entry name" value="Plug_dom"/>
</dbReference>
<dbReference type="Gene3D" id="2.40.170.20">
    <property type="entry name" value="TonB-dependent receptor, beta-barrel domain"/>
    <property type="match status" value="1"/>
</dbReference>